<sequence>MKYRWDEFNQLRDILEAEINGHHFDRQQARNLALTVASRHPGCAQTMHRIAERMEDGARH</sequence>
<evidence type="ECO:0000313" key="2">
    <source>
        <dbReference type="Proteomes" id="UP000031971"/>
    </source>
</evidence>
<dbReference type="RefSeq" id="WP_009869660.1">
    <property type="nucleotide sequence ID" value="NZ_JXSL01000020.1"/>
</dbReference>
<reference evidence="1 2" key="1">
    <citation type="submission" date="2015-01" db="EMBL/GenBank/DDBJ databases">
        <title>Genome Sequence of Magnetospirillum magnetotacticum Strain MS-1.</title>
        <authorList>
            <person name="Marinov G.K."/>
            <person name="Smalley M.D."/>
            <person name="DeSalvo G."/>
        </authorList>
    </citation>
    <scope>NUCLEOTIDE SEQUENCE [LARGE SCALE GENOMIC DNA]</scope>
    <source>
        <strain evidence="1 2">MS-1</strain>
    </source>
</reference>
<evidence type="ECO:0000313" key="1">
    <source>
        <dbReference type="EMBL" id="KIL99804.1"/>
    </source>
</evidence>
<organism evidence="1 2">
    <name type="scientific">Paramagnetospirillum magnetotacticum MS-1</name>
    <dbReference type="NCBI Taxonomy" id="272627"/>
    <lineage>
        <taxon>Bacteria</taxon>
        <taxon>Pseudomonadati</taxon>
        <taxon>Pseudomonadota</taxon>
        <taxon>Alphaproteobacteria</taxon>
        <taxon>Rhodospirillales</taxon>
        <taxon>Magnetospirillaceae</taxon>
        <taxon>Paramagnetospirillum</taxon>
    </lineage>
</organism>
<dbReference type="Proteomes" id="UP000031971">
    <property type="component" value="Unassembled WGS sequence"/>
</dbReference>
<protein>
    <submittedName>
        <fullName evidence="1">Uncharacterized protein</fullName>
    </submittedName>
</protein>
<proteinExistence type="predicted"/>
<dbReference type="EMBL" id="JXSL01000020">
    <property type="protein sequence ID" value="KIL99804.1"/>
    <property type="molecule type" value="Genomic_DNA"/>
</dbReference>
<keyword evidence="2" id="KW-1185">Reference proteome</keyword>
<accession>A0A0C2YJ52</accession>
<name>A0A0C2YJ52_PARME</name>
<comment type="caution">
    <text evidence="1">The sequence shown here is derived from an EMBL/GenBank/DDBJ whole genome shotgun (WGS) entry which is preliminary data.</text>
</comment>
<dbReference type="OrthoDB" id="7364857at2"/>
<gene>
    <name evidence="1" type="ORF">CCC_02593</name>
</gene>
<dbReference type="AlphaFoldDB" id="A0A0C2YJ52"/>